<dbReference type="Gene3D" id="3.90.1150.10">
    <property type="entry name" value="Aspartate Aminotransferase, domain 1"/>
    <property type="match status" value="1"/>
</dbReference>
<dbReference type="GO" id="GO:0004058">
    <property type="term" value="F:aromatic-L-amino-acid decarboxylase activity"/>
    <property type="evidence" value="ECO:0007669"/>
    <property type="project" value="UniProtKB-ARBA"/>
</dbReference>
<reference evidence="8" key="1">
    <citation type="submission" date="2012-04" db="EMBL/GenBank/DDBJ databases">
        <title>Finished genome of Leptolyngbya sp. PCC 7376.</title>
        <authorList>
            <consortium name="US DOE Joint Genome Institute"/>
            <person name="Gugger M."/>
            <person name="Coursin T."/>
            <person name="Rippka R."/>
            <person name="Tandeau De Marsac N."/>
            <person name="Huntemann M."/>
            <person name="Wei C.-L."/>
            <person name="Han J."/>
            <person name="Detter J.C."/>
            <person name="Han C."/>
            <person name="Tapia R."/>
            <person name="Teshima H."/>
            <person name="Chen A."/>
            <person name="Krypides N."/>
            <person name="Mavromatis K."/>
            <person name="Markowitz V."/>
            <person name="Szeto E."/>
            <person name="Ivanova N."/>
            <person name="Mikhailova N."/>
            <person name="Pagani I."/>
            <person name="Pati A."/>
            <person name="Goodwin L."/>
            <person name="Peters L."/>
            <person name="Pitluck S."/>
            <person name="Woyke T."/>
            <person name="Kerfeld C."/>
        </authorList>
    </citation>
    <scope>NUCLEOTIDE SEQUENCE [LARGE SCALE GENOMIC DNA]</scope>
</reference>
<accession>K9Q4J3</accession>
<feature type="modified residue" description="N6-(pyridoxal phosphate)lysine" evidence="6">
    <location>
        <position position="317"/>
    </location>
</feature>
<dbReference type="GO" id="GO:0033983">
    <property type="term" value="F:diaminobutyrate decarboxylase activity"/>
    <property type="evidence" value="ECO:0007669"/>
    <property type="project" value="UniProtKB-EC"/>
</dbReference>
<organism evidence="8">
    <name type="scientific">[Leptolyngbya] sp. PCC 7376</name>
    <dbReference type="NCBI Taxonomy" id="111781"/>
    <lineage>
        <taxon>Bacteria</taxon>
        <taxon>Bacillati</taxon>
        <taxon>Cyanobacteriota</taxon>
        <taxon>Cyanophyceae</taxon>
        <taxon>Oscillatoriophycideae</taxon>
        <taxon>Chroococcales</taxon>
        <taxon>Geminocystaceae</taxon>
        <taxon>Picosynechococcus</taxon>
    </lineage>
</organism>
<evidence type="ECO:0000256" key="2">
    <source>
        <dbReference type="ARBA" id="ARBA00009533"/>
    </source>
</evidence>
<dbReference type="PANTHER" id="PTHR45677">
    <property type="entry name" value="GLUTAMATE DECARBOXYLASE-RELATED"/>
    <property type="match status" value="1"/>
</dbReference>
<dbReference type="AlphaFoldDB" id="K9Q4J3"/>
<proteinExistence type="inferred from homology"/>
<dbReference type="CDD" id="cd06450">
    <property type="entry name" value="DOPA_deC_like"/>
    <property type="match status" value="1"/>
</dbReference>
<dbReference type="EMBL" id="CP003946">
    <property type="protein sequence ID" value="AFY40273.1"/>
    <property type="molecule type" value="Genomic_DNA"/>
</dbReference>
<dbReference type="PANTHER" id="PTHR45677:SF8">
    <property type="entry name" value="CYSTEINE SULFINIC ACID DECARBOXYLASE"/>
    <property type="match status" value="1"/>
</dbReference>
<dbReference type="KEGG" id="lep:Lepto7376_4148"/>
<keyword evidence="3" id="KW-0210">Decarboxylase</keyword>
<dbReference type="PROSITE" id="PS00392">
    <property type="entry name" value="DDC_GAD_HDC_YDC"/>
    <property type="match status" value="1"/>
</dbReference>
<dbReference type="GO" id="GO:0005737">
    <property type="term" value="C:cytoplasm"/>
    <property type="evidence" value="ECO:0007669"/>
    <property type="project" value="TreeGrafter"/>
</dbReference>
<dbReference type="InterPro" id="IPR015421">
    <property type="entry name" value="PyrdxlP-dep_Trfase_major"/>
</dbReference>
<dbReference type="GO" id="GO:0019752">
    <property type="term" value="P:carboxylic acid metabolic process"/>
    <property type="evidence" value="ECO:0007669"/>
    <property type="project" value="InterPro"/>
</dbReference>
<dbReference type="EC" id="4.1.1.86" evidence="8"/>
<evidence type="ECO:0000313" key="8">
    <source>
        <dbReference type="EMBL" id="AFY40273.1"/>
    </source>
</evidence>
<dbReference type="RefSeq" id="WP_015135992.1">
    <property type="nucleotide sequence ID" value="NC_019683.1"/>
</dbReference>
<dbReference type="SUPFAM" id="SSF53383">
    <property type="entry name" value="PLP-dependent transferases"/>
    <property type="match status" value="1"/>
</dbReference>
<dbReference type="InterPro" id="IPR002129">
    <property type="entry name" value="PyrdxlP-dep_de-COase"/>
</dbReference>
<name>K9Q4J3_9CHRO</name>
<evidence type="ECO:0000256" key="6">
    <source>
        <dbReference type="PIRSR" id="PIRSR602129-50"/>
    </source>
</evidence>
<dbReference type="InterPro" id="IPR021115">
    <property type="entry name" value="Pyridoxal-P_BS"/>
</dbReference>
<dbReference type="GO" id="GO:0030170">
    <property type="term" value="F:pyridoxal phosphate binding"/>
    <property type="evidence" value="ECO:0007669"/>
    <property type="project" value="InterPro"/>
</dbReference>
<dbReference type="PATRIC" id="fig|111781.3.peg.4688"/>
<sequence>MSLLQVAHRFERYFLSAHPVSLEHYRDAIAISQETLIRNLLQKDKSYSGATPNELIEELASPYYFNFEAQEWSQIQGQLAHIVSNSVVVHDPTCIAHLHCPPLIPAIAAELIIGATNQSMDSWDQSPCATVLEQKLTDWLCSTFGYGCNADGTFTSGGTQSNLMGLLLARDNYAKVHLNWQVQKEGLPPEATRFRILCSEVAHFTVRQGAALLGLGENAVVTVPADDNFCMRAADLEARLIELQNQNLLPIAIVGTAGTTDFGSIDPLTEIAQIAQKHDIWFHVDAAYGGALQLSNKHSTKLSGIEQADSITVDFHKLFYQPISCGAFLLKNRANFGLIRLNADYLNPEINEEQGIPDLVTKSIQTTRRFDALKLWLSLQVLGVEAFDEMVNTTIDLAQSAAQLIDGDRHFELANKNPAINAVVFRYFGDRPEAVDLEQINQQIPKQLMLMKKAVIAQTQVNKKTHLKFTLLNPLTQLEHLQSLLAEIKVLGQKLERDYPKQ</sequence>
<evidence type="ECO:0000256" key="1">
    <source>
        <dbReference type="ARBA" id="ARBA00001933"/>
    </source>
</evidence>
<dbReference type="Pfam" id="PF00282">
    <property type="entry name" value="Pyridoxal_deC"/>
    <property type="match status" value="1"/>
</dbReference>
<dbReference type="InterPro" id="IPR015424">
    <property type="entry name" value="PyrdxlP-dep_Trfase"/>
</dbReference>
<dbReference type="InterPro" id="IPR015422">
    <property type="entry name" value="PyrdxlP-dep_Trfase_small"/>
</dbReference>
<keyword evidence="5 7" id="KW-0456">Lyase</keyword>
<comment type="similarity">
    <text evidence="2 7">Belongs to the group II decarboxylase family.</text>
</comment>
<evidence type="ECO:0000256" key="5">
    <source>
        <dbReference type="ARBA" id="ARBA00023239"/>
    </source>
</evidence>
<dbReference type="Gene3D" id="3.40.640.10">
    <property type="entry name" value="Type I PLP-dependent aspartate aminotransferase-like (Major domain)"/>
    <property type="match status" value="1"/>
</dbReference>
<protein>
    <submittedName>
        <fullName evidence="8">L-2,4-diaminobutyrate decarboxylase</fullName>
        <ecNumber evidence="8">4.1.1.86</ecNumber>
    </submittedName>
</protein>
<dbReference type="STRING" id="111781.Lepto7376_4148"/>
<keyword evidence="4 6" id="KW-0663">Pyridoxal phosphate</keyword>
<evidence type="ECO:0000256" key="7">
    <source>
        <dbReference type="RuleBase" id="RU000382"/>
    </source>
</evidence>
<evidence type="ECO:0000256" key="4">
    <source>
        <dbReference type="ARBA" id="ARBA00022898"/>
    </source>
</evidence>
<dbReference type="HOGENOM" id="CLU_011856_0_4_3"/>
<evidence type="ECO:0000256" key="3">
    <source>
        <dbReference type="ARBA" id="ARBA00022793"/>
    </source>
</evidence>
<comment type="cofactor">
    <cofactor evidence="1 6 7">
        <name>pyridoxal 5'-phosphate</name>
        <dbReference type="ChEBI" id="CHEBI:597326"/>
    </cofactor>
</comment>
<gene>
    <name evidence="8" type="ORF">Lepto7376_4148</name>
</gene>
<dbReference type="eggNOG" id="COG0076">
    <property type="taxonomic scope" value="Bacteria"/>
</dbReference>